<evidence type="ECO:0000313" key="2">
    <source>
        <dbReference type="EMBL" id="MBU3060483.1"/>
    </source>
</evidence>
<sequence length="116" mass="12439">MSQVFVFHDVRTTDLDASRRFYTEMFGWPITESPGGLLFGGDGAAWGGFTPLAAGDERRPQWIPYVPVPDVDAAAEQAVTLGARIVKPRTDLPPGSVVVIDEPGGATLALWQAAKL</sequence>
<dbReference type="CDD" id="cd07247">
    <property type="entry name" value="SgaA_N_like"/>
    <property type="match status" value="1"/>
</dbReference>
<dbReference type="InterPro" id="IPR029068">
    <property type="entry name" value="Glyas_Bleomycin-R_OHBP_Dase"/>
</dbReference>
<dbReference type="InterPro" id="IPR004360">
    <property type="entry name" value="Glyas_Fos-R_dOase_dom"/>
</dbReference>
<comment type="caution">
    <text evidence="2">The sequence shown here is derived from an EMBL/GenBank/DDBJ whole genome shotgun (WGS) entry which is preliminary data.</text>
</comment>
<gene>
    <name evidence="2" type="ORF">KO481_02970</name>
</gene>
<keyword evidence="3" id="KW-1185">Reference proteome</keyword>
<dbReference type="PROSITE" id="PS51819">
    <property type="entry name" value="VOC"/>
    <property type="match status" value="1"/>
</dbReference>
<dbReference type="RefSeq" id="WP_215915344.1">
    <property type="nucleotide sequence ID" value="NZ_JAHKNI010000001.1"/>
</dbReference>
<accession>A0ABS6AR58</accession>
<dbReference type="Gene3D" id="3.10.180.10">
    <property type="entry name" value="2,3-Dihydroxybiphenyl 1,2-Dioxygenase, domain 1"/>
    <property type="match status" value="1"/>
</dbReference>
<feature type="domain" description="VOC" evidence="1">
    <location>
        <begin position="3"/>
        <end position="113"/>
    </location>
</feature>
<dbReference type="EMBL" id="JAHKNI010000001">
    <property type="protein sequence ID" value="MBU3060483.1"/>
    <property type="molecule type" value="Genomic_DNA"/>
</dbReference>
<dbReference type="SUPFAM" id="SSF54593">
    <property type="entry name" value="Glyoxalase/Bleomycin resistance protein/Dihydroxybiphenyl dioxygenase"/>
    <property type="match status" value="1"/>
</dbReference>
<dbReference type="InterPro" id="IPR052164">
    <property type="entry name" value="Anthracycline_SecMetBiosynth"/>
</dbReference>
<name>A0ABS6AR58_9NOCA</name>
<dbReference type="Proteomes" id="UP000733379">
    <property type="component" value="Unassembled WGS sequence"/>
</dbReference>
<dbReference type="Pfam" id="PF00903">
    <property type="entry name" value="Glyoxalase"/>
    <property type="match status" value="1"/>
</dbReference>
<protein>
    <submittedName>
        <fullName evidence="2">VOC family protein</fullName>
    </submittedName>
</protein>
<dbReference type="InterPro" id="IPR037523">
    <property type="entry name" value="VOC_core"/>
</dbReference>
<dbReference type="PANTHER" id="PTHR33993:SF14">
    <property type="entry name" value="GB|AAF24581.1"/>
    <property type="match status" value="1"/>
</dbReference>
<dbReference type="PANTHER" id="PTHR33993">
    <property type="entry name" value="GLYOXALASE-RELATED"/>
    <property type="match status" value="1"/>
</dbReference>
<reference evidence="2 3" key="1">
    <citation type="submission" date="2021-06" db="EMBL/GenBank/DDBJ databases">
        <title>Actinomycetes sequencing.</title>
        <authorList>
            <person name="Shan Q."/>
        </authorList>
    </citation>
    <scope>NUCLEOTIDE SEQUENCE [LARGE SCALE GENOMIC DNA]</scope>
    <source>
        <strain evidence="2 3">NEAU-G5</strain>
    </source>
</reference>
<proteinExistence type="predicted"/>
<evidence type="ECO:0000259" key="1">
    <source>
        <dbReference type="PROSITE" id="PS51819"/>
    </source>
</evidence>
<organism evidence="2 3">
    <name type="scientific">Nocardia albiluteola</name>
    <dbReference type="NCBI Taxonomy" id="2842303"/>
    <lineage>
        <taxon>Bacteria</taxon>
        <taxon>Bacillati</taxon>
        <taxon>Actinomycetota</taxon>
        <taxon>Actinomycetes</taxon>
        <taxon>Mycobacteriales</taxon>
        <taxon>Nocardiaceae</taxon>
        <taxon>Nocardia</taxon>
    </lineage>
</organism>
<evidence type="ECO:0000313" key="3">
    <source>
        <dbReference type="Proteomes" id="UP000733379"/>
    </source>
</evidence>